<dbReference type="Gene3D" id="3.30.565.10">
    <property type="entry name" value="Histidine kinase-like ATPase, C-terminal domain"/>
    <property type="match status" value="1"/>
</dbReference>
<protein>
    <submittedName>
        <fullName evidence="1">Uncharacterized protein</fullName>
    </submittedName>
</protein>
<accession>A0AAE3WBK5</accession>
<dbReference type="RefSeq" id="WP_306734646.1">
    <property type="nucleotide sequence ID" value="NZ_JANHAX010000001.1"/>
</dbReference>
<gene>
    <name evidence="1" type="ORF">NO357_05740</name>
</gene>
<name>A0AAE3WBK5_9RHOB</name>
<proteinExistence type="predicted"/>
<evidence type="ECO:0000313" key="1">
    <source>
        <dbReference type="EMBL" id="MDQ2089400.1"/>
    </source>
</evidence>
<dbReference type="Proteomes" id="UP001226762">
    <property type="component" value="Unassembled WGS sequence"/>
</dbReference>
<dbReference type="EMBL" id="JANHAX010000001">
    <property type="protein sequence ID" value="MDQ2089400.1"/>
    <property type="molecule type" value="Genomic_DNA"/>
</dbReference>
<dbReference type="InterPro" id="IPR036890">
    <property type="entry name" value="HATPase_C_sf"/>
</dbReference>
<organism evidence="1 2">
    <name type="scientific">Marimonas arenosa</name>
    <dbReference type="NCBI Taxonomy" id="1795305"/>
    <lineage>
        <taxon>Bacteria</taxon>
        <taxon>Pseudomonadati</taxon>
        <taxon>Pseudomonadota</taxon>
        <taxon>Alphaproteobacteria</taxon>
        <taxon>Rhodobacterales</taxon>
        <taxon>Paracoccaceae</taxon>
        <taxon>Marimonas</taxon>
    </lineage>
</organism>
<sequence>MAEPSPSHGKPGQRVSALELEVRQRDISISAFFLKNRHLLGVETPAKALVTAVKKAVDNAIDACEDAGIPRK</sequence>
<evidence type="ECO:0000313" key="2">
    <source>
        <dbReference type="Proteomes" id="UP001226762"/>
    </source>
</evidence>
<reference evidence="1" key="1">
    <citation type="submission" date="2022-07" db="EMBL/GenBank/DDBJ databases">
        <authorList>
            <person name="Otstavnykh N."/>
            <person name="Isaeva M."/>
            <person name="Bystritskaya E."/>
        </authorList>
    </citation>
    <scope>NUCLEOTIDE SEQUENCE</scope>
    <source>
        <strain evidence="1">KCTC 52189</strain>
    </source>
</reference>
<dbReference type="AlphaFoldDB" id="A0AAE3WBK5"/>
<reference evidence="1" key="2">
    <citation type="submission" date="2023-02" db="EMBL/GenBank/DDBJ databases">
        <title>'Rhodoalgimonas zhirmunskyi' gen. nov., isolated from a red alga.</title>
        <authorList>
            <person name="Nedashkovskaya O.I."/>
            <person name="Otstavnykh N.Y."/>
            <person name="Bystritskaya E.P."/>
            <person name="Balabanova L.A."/>
            <person name="Isaeva M.P."/>
        </authorList>
    </citation>
    <scope>NUCLEOTIDE SEQUENCE</scope>
    <source>
        <strain evidence="1">KCTC 52189</strain>
    </source>
</reference>
<comment type="caution">
    <text evidence="1">The sequence shown here is derived from an EMBL/GenBank/DDBJ whole genome shotgun (WGS) entry which is preliminary data.</text>
</comment>
<keyword evidence="2" id="KW-1185">Reference proteome</keyword>